<protein>
    <submittedName>
        <fullName evidence="8">RNA helicase</fullName>
    </submittedName>
</protein>
<dbReference type="PANTHER" id="PTHR47961:SF13">
    <property type="entry name" value="ACTIVATING SIGNAL COINTEGRATOR 1 COMPLEX SUBUNIT 3"/>
    <property type="match status" value="1"/>
</dbReference>
<feature type="domain" description="Helicase C-terminal" evidence="7">
    <location>
        <begin position="468"/>
        <end position="662"/>
    </location>
</feature>
<organism evidence="8 9">
    <name type="scientific">Cyanidioschyzon merolae (strain NIES-3377 / 10D)</name>
    <name type="common">Unicellular red alga</name>
    <dbReference type="NCBI Taxonomy" id="280699"/>
    <lineage>
        <taxon>Eukaryota</taxon>
        <taxon>Rhodophyta</taxon>
        <taxon>Bangiophyceae</taxon>
        <taxon>Cyanidiales</taxon>
        <taxon>Cyanidiaceae</taxon>
        <taxon>Cyanidioschyzon</taxon>
    </lineage>
</organism>
<dbReference type="InterPro" id="IPR036390">
    <property type="entry name" value="WH_DNA-bd_sf"/>
</dbReference>
<dbReference type="GO" id="GO:0016787">
    <property type="term" value="F:hydrolase activity"/>
    <property type="evidence" value="ECO:0007669"/>
    <property type="project" value="UniProtKB-KW"/>
</dbReference>
<accession>M1VKK8</accession>
<keyword evidence="2" id="KW-0378">Hydrolase</keyword>
<dbReference type="OMA" id="LEYTYMW"/>
<dbReference type="eggNOG" id="KOG0952">
    <property type="taxonomic scope" value="Eukaryota"/>
</dbReference>
<dbReference type="Gene3D" id="1.10.3380.10">
    <property type="entry name" value="Sec63 N-terminal domain-like domain"/>
    <property type="match status" value="1"/>
</dbReference>
<feature type="region of interest" description="Disordered" evidence="5">
    <location>
        <begin position="89"/>
        <end position="159"/>
    </location>
</feature>
<dbReference type="Proteomes" id="UP000007014">
    <property type="component" value="Chromosome 17"/>
</dbReference>
<proteinExistence type="predicted"/>
<keyword evidence="1" id="KW-0547">Nucleotide-binding</keyword>
<dbReference type="InterPro" id="IPR050474">
    <property type="entry name" value="Hel308_SKI2-like"/>
</dbReference>
<dbReference type="FunFam" id="3.40.50.300:FF:003287">
    <property type="entry name" value="U5 small nuclear ribonucleoprotein 200 kDa helicase"/>
    <property type="match status" value="1"/>
</dbReference>
<evidence type="ECO:0000259" key="6">
    <source>
        <dbReference type="PROSITE" id="PS51192"/>
    </source>
</evidence>
<dbReference type="Gramene" id="CMQ149CT">
    <property type="protein sequence ID" value="CMQ149CT"/>
    <property type="gene ID" value="CMQ149C"/>
</dbReference>
<dbReference type="SUPFAM" id="SSF52540">
    <property type="entry name" value="P-loop containing nucleoside triphosphate hydrolases"/>
    <property type="match status" value="3"/>
</dbReference>
<dbReference type="RefSeq" id="XP_005538089.1">
    <property type="nucleotide sequence ID" value="XM_005538032.1"/>
</dbReference>
<dbReference type="FunFam" id="1.10.10.10:FF:000024">
    <property type="entry name" value="U5 small nuclear ribonucleoprotein helicase"/>
    <property type="match status" value="1"/>
</dbReference>
<evidence type="ECO:0000256" key="4">
    <source>
        <dbReference type="ARBA" id="ARBA00022840"/>
    </source>
</evidence>
<feature type="compositionally biased region" description="Low complexity" evidence="5">
    <location>
        <begin position="116"/>
        <end position="128"/>
    </location>
</feature>
<keyword evidence="3 8" id="KW-0347">Helicase</keyword>
<dbReference type="CDD" id="cd18795">
    <property type="entry name" value="SF2_C_Ski2"/>
    <property type="match status" value="1"/>
</dbReference>
<dbReference type="Gene3D" id="2.60.40.150">
    <property type="entry name" value="C2 domain"/>
    <property type="match status" value="1"/>
</dbReference>
<dbReference type="Pfam" id="PF23445">
    <property type="entry name" value="WHD_SNRNP200"/>
    <property type="match status" value="1"/>
</dbReference>
<keyword evidence="9" id="KW-1185">Reference proteome</keyword>
<reference evidence="8 9" key="1">
    <citation type="journal article" date="2004" name="Nature">
        <title>Genome sequence of the ultrasmall unicellular red alga Cyanidioschyzon merolae 10D.</title>
        <authorList>
            <person name="Matsuzaki M."/>
            <person name="Misumi O."/>
            <person name="Shin-i T."/>
            <person name="Maruyama S."/>
            <person name="Takahara M."/>
            <person name="Miyagishima S."/>
            <person name="Mori T."/>
            <person name="Nishida K."/>
            <person name="Yagisawa F."/>
            <person name="Nishida K."/>
            <person name="Yoshida Y."/>
            <person name="Nishimura Y."/>
            <person name="Nakao S."/>
            <person name="Kobayashi T."/>
            <person name="Momoyama Y."/>
            <person name="Higashiyama T."/>
            <person name="Minoda A."/>
            <person name="Sano M."/>
            <person name="Nomoto H."/>
            <person name="Oishi K."/>
            <person name="Hayashi H."/>
            <person name="Ohta F."/>
            <person name="Nishizaka S."/>
            <person name="Haga S."/>
            <person name="Miura S."/>
            <person name="Morishita T."/>
            <person name="Kabeya Y."/>
            <person name="Terasawa K."/>
            <person name="Suzuki Y."/>
            <person name="Ishii Y."/>
            <person name="Asakawa S."/>
            <person name="Takano H."/>
            <person name="Ohta N."/>
            <person name="Kuroiwa H."/>
            <person name="Tanaka K."/>
            <person name="Shimizu N."/>
            <person name="Sugano S."/>
            <person name="Sato N."/>
            <person name="Nozaki H."/>
            <person name="Ogasawara N."/>
            <person name="Kohara Y."/>
            <person name="Kuroiwa T."/>
        </authorList>
    </citation>
    <scope>NUCLEOTIDE SEQUENCE [LARGE SCALE GENOMIC DNA]</scope>
    <source>
        <strain evidence="8 9">10D</strain>
    </source>
</reference>
<dbReference type="InterPro" id="IPR027417">
    <property type="entry name" value="P-loop_NTPase"/>
</dbReference>
<evidence type="ECO:0000259" key="7">
    <source>
        <dbReference type="PROSITE" id="PS51194"/>
    </source>
</evidence>
<dbReference type="STRING" id="280699.M1VKK8"/>
<dbReference type="InterPro" id="IPR057842">
    <property type="entry name" value="WH_MER3"/>
</dbReference>
<dbReference type="EMBL" id="AP006499">
    <property type="protein sequence ID" value="BAM82053.1"/>
    <property type="molecule type" value="Genomic_DNA"/>
</dbReference>
<evidence type="ECO:0000256" key="2">
    <source>
        <dbReference type="ARBA" id="ARBA00022801"/>
    </source>
</evidence>
<dbReference type="PROSITE" id="PS51194">
    <property type="entry name" value="HELICASE_CTER"/>
    <property type="match status" value="1"/>
</dbReference>
<dbReference type="Pfam" id="PF00271">
    <property type="entry name" value="Helicase_C"/>
    <property type="match status" value="1"/>
</dbReference>
<dbReference type="SMART" id="SM00973">
    <property type="entry name" value="Sec63"/>
    <property type="match status" value="1"/>
</dbReference>
<dbReference type="Pfam" id="PF02889">
    <property type="entry name" value="Sec63"/>
    <property type="match status" value="1"/>
</dbReference>
<evidence type="ECO:0000313" key="8">
    <source>
        <dbReference type="EMBL" id="BAM82053.1"/>
    </source>
</evidence>
<reference evidence="8 9" key="2">
    <citation type="journal article" date="2007" name="BMC Biol.">
        <title>A 100%-complete sequence reveals unusually simple genomic features in the hot-spring red alga Cyanidioschyzon merolae.</title>
        <authorList>
            <person name="Nozaki H."/>
            <person name="Takano H."/>
            <person name="Misumi O."/>
            <person name="Terasawa K."/>
            <person name="Matsuzaki M."/>
            <person name="Maruyama S."/>
            <person name="Nishida K."/>
            <person name="Yagisawa F."/>
            <person name="Yoshida Y."/>
            <person name="Fujiwara T."/>
            <person name="Takio S."/>
            <person name="Tamura K."/>
            <person name="Chung S.J."/>
            <person name="Nakamura S."/>
            <person name="Kuroiwa H."/>
            <person name="Tanaka K."/>
            <person name="Sato N."/>
            <person name="Kuroiwa T."/>
        </authorList>
    </citation>
    <scope>NUCLEOTIDE SEQUENCE [LARGE SCALE GENOMIC DNA]</scope>
    <source>
        <strain evidence="8 9">10D</strain>
    </source>
</reference>
<dbReference type="HOGENOM" id="CLU_000335_2_2_1"/>
<evidence type="ECO:0000256" key="5">
    <source>
        <dbReference type="SAM" id="MobiDB-lite"/>
    </source>
</evidence>
<dbReference type="InterPro" id="IPR014001">
    <property type="entry name" value="Helicase_ATP-bd"/>
</dbReference>
<dbReference type="GO" id="GO:0005524">
    <property type="term" value="F:ATP binding"/>
    <property type="evidence" value="ECO:0007669"/>
    <property type="project" value="UniProtKB-KW"/>
</dbReference>
<dbReference type="KEGG" id="cme:CYME_CMQ149C"/>
<sequence>MSDPFRNKPNARATVEQDDLKAVNAFFRTLGHVSCDPSAIVDIGHSLLSLLESSLTDVDLESDLFDLIGNPEVAAELLKLRPSVQRHSSSIRAELTGSYGRERTKKTKQQSPEKFLPSSSLSGLQYSSPFEAKGRTRTDSATHGGAFRQRAPFLSGSVTSTTSATADSIQELSPDFPGSDNPFVAKPTYPAPKSSNIEFRSEELYKEIFVPPPQPCSAAQQRLKVAECLDPPLRRIFEHTEHFNPVQSTVFSAVYHTSENLLICAPTGAGKTNIALLAIGREILHRMHERAWRCVYIAPMRALASEIVRKLANSLRSLSVEVLEYTGDTNPTLPSLRRSQVLVTTPEKWDVLSRNSAHWQSGLAASIRLLVIDEIHLLHDNRGPVLEAVVARTLRLAEIQQTRVRIVGLSATLPNYVDISAFLRVTPEKGLFYFDASYRPVPLGQRLIGMRKRRDRGSESALIEVCYEKARSFVTCGHQVIIFVHSRKKTKLLAEDLLKMARERNEASLFVQSERSQDQLPRTIRSADLRMLLMHGVGIHHAGLARSDRIATETHFRDGSITLLVSTATLAWGVNLPARAVIIYGTKIYDASRGGFVDIGVLDILQIFGRAGRPEYDSYGEGIILTEEQRLPFFYRLLSVQMPIESQMLNGFALVDHLNAEIATGHVTSEHEALAWLACLYLSVRLAKNPLHYGIAWEDVQRDPTLSAFKYQLLKKSIDALVIAGLVSVDSELSQLEPTDWGIVASRFYVSHQTMQIFKENLRQDASASQVIRCISSSSEFENLALREEEIPELETLYADACPYEYPRHANIAIRSKLEDESEYFLNGYTGKVYILLQSYISRATVHDFALLSDMRYIEESATRLFGAVFEIALRQGWPELARNASELARAVERRLWPFEHPLTQMQNVQASVVDLIKNRNIPHDIQILRRLSNEQWTDLLGSPSHVQIMAEIVSEFPYLEVSGHLSALAEQLFRIQISCTPCWKWGSRLHSTRTSEAARYTLMINDVDAGVMVYSQSVTFSKKQVQERETSFFEIYLSHGGQWPQTFEAVFLSEEWLGADQKYVLQTDAPGPPQSQLIRTPLLNLRLLGREALGFGLGAACDTLFPGLSHLNPIQTQICHSVLHSDASLFIGMPPNAGKDLVLLLCILRQLRAKRSAHCRVLYLSLASNNMDDMDACLRRWLSVLDVRLLDLSDGCKAGIHDPMVVCCVTPKQLLDWLLDKTESAIAFFDSVDLVLVDNMHHLNEDNGVLAESALVAVRAVTRRSTRLVAFGNLIGNAMDLASWLSTSRMYNFALEHSPTPIAFSVIPFRERNIAERFARMDQTIRKIVQHHNAEQVIVLVQSDRECIETARRLLHVAAADGTSHRAGIEGHLLDVSVLNADIGQFLAFGIGVLVGEMNNVLQSLMQDLFSARKLSWLAVAFPLLDELRCSAPVVVVKGTEWHLTAGGTWKHLSPSVLLKILQRCGCQEIQRGSFYLLASESRKAYFQKLLECEVPVEAGIRTEEDLGLFLCQMVAGDLVSEPEESFQLTRETYLSRRLAQNPSWYPWVTANDNEMRTVVETSLLRMASIGLLRIQASSSAVLTLEPTTLGKLACFFSLRPIFFERINNLLSEMNQEKREQKAHDLAHEDHACMPDSCKVEDSIPDAAKESDNGPATQVIPYNVVRFETAARELLYIGLREIAPHCSSMELAVAAAVVAAEKGFDPAVSPLLRFAKVERKEHRRSSHARPTPRIALNVSSVERVQLNWIQVSLCFRKIELEGINRTQPERIYASALPASCPVTKLVCFAFSAVTEELLGYGISEETVLHVDLELRRHIPAGGKLKLKLFCFPVELTHEIGVSLSDEQMSASSSTRKQ</sequence>
<dbReference type="GO" id="GO:0004386">
    <property type="term" value="F:helicase activity"/>
    <property type="evidence" value="ECO:0007669"/>
    <property type="project" value="UniProtKB-KW"/>
</dbReference>
<dbReference type="SUPFAM" id="SSF46785">
    <property type="entry name" value="Winged helix' DNA-binding domain"/>
    <property type="match status" value="1"/>
</dbReference>
<dbReference type="Gene3D" id="1.10.10.10">
    <property type="entry name" value="Winged helix-like DNA-binding domain superfamily/Winged helix DNA-binding domain"/>
    <property type="match status" value="2"/>
</dbReference>
<dbReference type="Gene3D" id="3.40.50.300">
    <property type="entry name" value="P-loop containing nucleotide triphosphate hydrolases"/>
    <property type="match status" value="4"/>
</dbReference>
<dbReference type="SMART" id="SM00490">
    <property type="entry name" value="HELICc"/>
    <property type="match status" value="1"/>
</dbReference>
<dbReference type="OrthoDB" id="5575at2759"/>
<name>M1VKK8_CYAM1</name>
<dbReference type="InterPro" id="IPR036388">
    <property type="entry name" value="WH-like_DNA-bd_sf"/>
</dbReference>
<dbReference type="InterPro" id="IPR004179">
    <property type="entry name" value="Sec63-dom"/>
</dbReference>
<evidence type="ECO:0000256" key="1">
    <source>
        <dbReference type="ARBA" id="ARBA00022741"/>
    </source>
</evidence>
<dbReference type="InterPro" id="IPR035892">
    <property type="entry name" value="C2_domain_sf"/>
</dbReference>
<dbReference type="InterPro" id="IPR011545">
    <property type="entry name" value="DEAD/DEAH_box_helicase_dom"/>
</dbReference>
<gene>
    <name evidence="8" type="ORF">CYME_CMQ149C</name>
</gene>
<keyword evidence="4" id="KW-0067">ATP-binding</keyword>
<dbReference type="GO" id="GO:0003676">
    <property type="term" value="F:nucleic acid binding"/>
    <property type="evidence" value="ECO:0007669"/>
    <property type="project" value="InterPro"/>
</dbReference>
<dbReference type="PROSITE" id="PS51192">
    <property type="entry name" value="HELICASE_ATP_BIND_1"/>
    <property type="match status" value="1"/>
</dbReference>
<dbReference type="GeneID" id="16996604"/>
<evidence type="ECO:0000313" key="9">
    <source>
        <dbReference type="Proteomes" id="UP000007014"/>
    </source>
</evidence>
<dbReference type="Pfam" id="PF00270">
    <property type="entry name" value="DEAD"/>
    <property type="match status" value="2"/>
</dbReference>
<evidence type="ECO:0000256" key="3">
    <source>
        <dbReference type="ARBA" id="ARBA00022806"/>
    </source>
</evidence>
<dbReference type="InterPro" id="IPR001650">
    <property type="entry name" value="Helicase_C-like"/>
</dbReference>
<dbReference type="SUPFAM" id="SSF158702">
    <property type="entry name" value="Sec63 N-terminal domain-like"/>
    <property type="match status" value="1"/>
</dbReference>
<dbReference type="SMART" id="SM00487">
    <property type="entry name" value="DEXDc"/>
    <property type="match status" value="1"/>
</dbReference>
<dbReference type="PANTHER" id="PTHR47961">
    <property type="entry name" value="DNA POLYMERASE THETA, PUTATIVE (AFU_ORTHOLOGUE AFUA_1G05260)-RELATED"/>
    <property type="match status" value="1"/>
</dbReference>
<feature type="domain" description="Helicase ATP-binding" evidence="6">
    <location>
        <begin position="252"/>
        <end position="431"/>
    </location>
</feature>